<proteinExistence type="predicted"/>
<dbReference type="Proteomes" id="UP000191522">
    <property type="component" value="Unassembled WGS sequence"/>
</dbReference>
<dbReference type="PANTHER" id="PTHR40635">
    <property type="match status" value="1"/>
</dbReference>
<dbReference type="OrthoDB" id="5374757at2759"/>
<keyword evidence="3" id="KW-1185">Reference proteome</keyword>
<comment type="caution">
    <text evidence="2">The sequence shown here is derived from an EMBL/GenBank/DDBJ whole genome shotgun (WGS) entry which is preliminary data.</text>
</comment>
<accession>A0A1V6PL85</accession>
<dbReference type="OMA" id="MDVSYEG"/>
<feature type="region of interest" description="Disordered" evidence="1">
    <location>
        <begin position="98"/>
        <end position="184"/>
    </location>
</feature>
<reference evidence="3" key="1">
    <citation type="journal article" date="2017" name="Nat. Microbiol.">
        <title>Global analysis of biosynthetic gene clusters reveals vast potential of secondary metabolite production in Penicillium species.</title>
        <authorList>
            <person name="Nielsen J.C."/>
            <person name="Grijseels S."/>
            <person name="Prigent S."/>
            <person name="Ji B."/>
            <person name="Dainat J."/>
            <person name="Nielsen K.F."/>
            <person name="Frisvad J.C."/>
            <person name="Workman M."/>
            <person name="Nielsen J."/>
        </authorList>
    </citation>
    <scope>NUCLEOTIDE SEQUENCE [LARGE SCALE GENOMIC DNA]</scope>
    <source>
        <strain evidence="3">IBT 11843</strain>
    </source>
</reference>
<sequence>MAPIRRYLRISKHSVLECRIYLDTPSDNRWLLNPRDPVLPRVFEAIRPLILPKLREENERLWARKKGKPVKDVITEDEFEVAIFLRESRTRHSLLTRQKIFQQPGKKGNTATGTKPGKGLSESATDSSKPIGVEVIPDSDDEPDFDLHDIPMAADDDPVEINPSSHRRKGIQADSPEAEDGDEKKLGFSTHYEGFNICGWVLCLLITRKGDRTRPSAAGEPRQPLMEEWISTQAQTAVDED</sequence>
<dbReference type="AlphaFoldDB" id="A0A1V6PL85"/>
<dbReference type="EMBL" id="MDYL01000002">
    <property type="protein sequence ID" value="OQD77788.1"/>
    <property type="molecule type" value="Genomic_DNA"/>
</dbReference>
<dbReference type="PANTHER" id="PTHR40635:SF1">
    <property type="match status" value="1"/>
</dbReference>
<evidence type="ECO:0000256" key="1">
    <source>
        <dbReference type="SAM" id="MobiDB-lite"/>
    </source>
</evidence>
<evidence type="ECO:0000313" key="3">
    <source>
        <dbReference type="Proteomes" id="UP000191522"/>
    </source>
</evidence>
<evidence type="ECO:0000313" key="2">
    <source>
        <dbReference type="EMBL" id="OQD77788.1"/>
    </source>
</evidence>
<protein>
    <submittedName>
        <fullName evidence="2">Uncharacterized protein</fullName>
    </submittedName>
</protein>
<feature type="region of interest" description="Disordered" evidence="1">
    <location>
        <begin position="212"/>
        <end position="241"/>
    </location>
</feature>
<organism evidence="2 3">
    <name type="scientific">Penicillium decumbens</name>
    <dbReference type="NCBI Taxonomy" id="69771"/>
    <lineage>
        <taxon>Eukaryota</taxon>
        <taxon>Fungi</taxon>
        <taxon>Dikarya</taxon>
        <taxon>Ascomycota</taxon>
        <taxon>Pezizomycotina</taxon>
        <taxon>Eurotiomycetes</taxon>
        <taxon>Eurotiomycetidae</taxon>
        <taxon>Eurotiales</taxon>
        <taxon>Aspergillaceae</taxon>
        <taxon>Penicillium</taxon>
    </lineage>
</organism>
<gene>
    <name evidence="2" type="ORF">PENDEC_c002G06382</name>
</gene>
<name>A0A1V6PL85_PENDC</name>
<feature type="compositionally biased region" description="Polar residues" evidence="1">
    <location>
        <begin position="230"/>
        <end position="241"/>
    </location>
</feature>